<keyword evidence="6" id="KW-0498">Mitosis</keyword>
<evidence type="ECO:0000256" key="5">
    <source>
        <dbReference type="ARBA" id="ARBA00022618"/>
    </source>
</evidence>
<sequence length="91" mass="10478">MVPLLPIKVQTLKAIMDSEVVRDGRLMEMVDEKWREDKLPMEDIAVPQMELPELEPDNGPSNETLREQEQKWTDLALSRLHEQPPLSNSNG</sequence>
<keyword evidence="7" id="KW-0833">Ubl conjugation pathway</keyword>
<evidence type="ECO:0000256" key="9">
    <source>
        <dbReference type="ARBA" id="ARBA00023306"/>
    </source>
</evidence>
<keyword evidence="8" id="KW-0539">Nucleus</keyword>
<dbReference type="PANTHER" id="PTHR28672">
    <property type="entry name" value="ANAPHASE-PROMOTING COMPLEX SUBUNIT 13"/>
    <property type="match status" value="1"/>
</dbReference>
<accession>A0A210PEU2</accession>
<evidence type="ECO:0000256" key="11">
    <source>
        <dbReference type="ARBA" id="ARBA00045696"/>
    </source>
</evidence>
<comment type="pathway">
    <text evidence="2">Protein modification; protein ubiquitination.</text>
</comment>
<dbReference type="InterPro" id="IPR008401">
    <property type="entry name" value="Apc13"/>
</dbReference>
<dbReference type="GO" id="GO:0070979">
    <property type="term" value="P:protein K11-linked ubiquitination"/>
    <property type="evidence" value="ECO:0007669"/>
    <property type="project" value="TreeGrafter"/>
</dbReference>
<evidence type="ECO:0000256" key="7">
    <source>
        <dbReference type="ARBA" id="ARBA00022786"/>
    </source>
</evidence>
<keyword evidence="13" id="KW-1185">Reference proteome</keyword>
<reference evidence="12 13" key="1">
    <citation type="journal article" date="2017" name="Nat. Ecol. Evol.">
        <title>Scallop genome provides insights into evolution of bilaterian karyotype and development.</title>
        <authorList>
            <person name="Wang S."/>
            <person name="Zhang J."/>
            <person name="Jiao W."/>
            <person name="Li J."/>
            <person name="Xun X."/>
            <person name="Sun Y."/>
            <person name="Guo X."/>
            <person name="Huan P."/>
            <person name="Dong B."/>
            <person name="Zhang L."/>
            <person name="Hu X."/>
            <person name="Sun X."/>
            <person name="Wang J."/>
            <person name="Zhao C."/>
            <person name="Wang Y."/>
            <person name="Wang D."/>
            <person name="Huang X."/>
            <person name="Wang R."/>
            <person name="Lv J."/>
            <person name="Li Y."/>
            <person name="Zhang Z."/>
            <person name="Liu B."/>
            <person name="Lu W."/>
            <person name="Hui Y."/>
            <person name="Liang J."/>
            <person name="Zhou Z."/>
            <person name="Hou R."/>
            <person name="Li X."/>
            <person name="Liu Y."/>
            <person name="Li H."/>
            <person name="Ning X."/>
            <person name="Lin Y."/>
            <person name="Zhao L."/>
            <person name="Xing Q."/>
            <person name="Dou J."/>
            <person name="Li Y."/>
            <person name="Mao J."/>
            <person name="Guo H."/>
            <person name="Dou H."/>
            <person name="Li T."/>
            <person name="Mu C."/>
            <person name="Jiang W."/>
            <person name="Fu Q."/>
            <person name="Fu X."/>
            <person name="Miao Y."/>
            <person name="Liu J."/>
            <person name="Yu Q."/>
            <person name="Li R."/>
            <person name="Liao H."/>
            <person name="Li X."/>
            <person name="Kong Y."/>
            <person name="Jiang Z."/>
            <person name="Chourrout D."/>
            <person name="Li R."/>
            <person name="Bao Z."/>
        </authorList>
    </citation>
    <scope>NUCLEOTIDE SEQUENCE [LARGE SCALE GENOMIC DNA]</scope>
    <source>
        <strain evidence="12 13">PY_sf001</strain>
    </source>
</reference>
<dbReference type="EMBL" id="NEDP02076744">
    <property type="protein sequence ID" value="OWF35010.1"/>
    <property type="molecule type" value="Genomic_DNA"/>
</dbReference>
<proteinExistence type="inferred from homology"/>
<comment type="caution">
    <text evidence="12">The sequence shown here is derived from an EMBL/GenBank/DDBJ whole genome shotgun (WGS) entry which is preliminary data.</text>
</comment>
<dbReference type="Pfam" id="PF05839">
    <property type="entry name" value="Apc13p"/>
    <property type="match status" value="1"/>
</dbReference>
<organism evidence="12 13">
    <name type="scientific">Mizuhopecten yessoensis</name>
    <name type="common">Japanese scallop</name>
    <name type="synonym">Patinopecten yessoensis</name>
    <dbReference type="NCBI Taxonomy" id="6573"/>
    <lineage>
        <taxon>Eukaryota</taxon>
        <taxon>Metazoa</taxon>
        <taxon>Spiralia</taxon>
        <taxon>Lophotrochozoa</taxon>
        <taxon>Mollusca</taxon>
        <taxon>Bivalvia</taxon>
        <taxon>Autobranchia</taxon>
        <taxon>Pteriomorphia</taxon>
        <taxon>Pectinida</taxon>
        <taxon>Pectinoidea</taxon>
        <taxon>Pectinidae</taxon>
        <taxon>Mizuhopecten</taxon>
    </lineage>
</organism>
<dbReference type="AlphaFoldDB" id="A0A210PEU2"/>
<dbReference type="STRING" id="6573.A0A210PEU2"/>
<evidence type="ECO:0000256" key="10">
    <source>
        <dbReference type="ARBA" id="ARBA00031338"/>
    </source>
</evidence>
<evidence type="ECO:0000256" key="8">
    <source>
        <dbReference type="ARBA" id="ARBA00023242"/>
    </source>
</evidence>
<gene>
    <name evidence="12" type="ORF">KP79_PYT26105</name>
</gene>
<evidence type="ECO:0000313" key="13">
    <source>
        <dbReference type="Proteomes" id="UP000242188"/>
    </source>
</evidence>
<comment type="subcellular location">
    <subcellularLocation>
        <location evidence="1">Nucleus</location>
    </subcellularLocation>
</comment>
<dbReference type="Proteomes" id="UP000242188">
    <property type="component" value="Unassembled WGS sequence"/>
</dbReference>
<evidence type="ECO:0000256" key="3">
    <source>
        <dbReference type="ARBA" id="ARBA00006940"/>
    </source>
</evidence>
<dbReference type="GO" id="GO:0005680">
    <property type="term" value="C:anaphase-promoting complex"/>
    <property type="evidence" value="ECO:0007669"/>
    <property type="project" value="InterPro"/>
</dbReference>
<keyword evidence="5" id="KW-0132">Cell division</keyword>
<comment type="function">
    <text evidence="11">Component of the anaphase promoting complex/cyclosome (APC/C), a cell cycle-regulated E3 ubiquitin ligase that controls progression through mitosis and the G1 phase of the cell cycle. The APC/C complex acts by mediating ubiquitination and subsequent degradation of target proteins: it mainly mediates the formation of 'Lys-11'-linked polyubiquitin chains and, to a lower extent, the formation of 'Lys-48'- and 'Lys-63'-linked polyubiquitin chains. The APC/C complex catalyzes assembly of branched 'Lys-11'-/'Lys-48'-linked branched ubiquitin chains on target proteins.</text>
</comment>
<evidence type="ECO:0000256" key="4">
    <source>
        <dbReference type="ARBA" id="ARBA00013935"/>
    </source>
</evidence>
<evidence type="ECO:0000313" key="12">
    <source>
        <dbReference type="EMBL" id="OWF35010.1"/>
    </source>
</evidence>
<evidence type="ECO:0000256" key="2">
    <source>
        <dbReference type="ARBA" id="ARBA00004906"/>
    </source>
</evidence>
<dbReference type="GO" id="GO:0051301">
    <property type="term" value="P:cell division"/>
    <property type="evidence" value="ECO:0007669"/>
    <property type="project" value="UniProtKB-KW"/>
</dbReference>
<keyword evidence="9" id="KW-0131">Cell cycle</keyword>
<comment type="similarity">
    <text evidence="3">Belongs to the APC13 family.</text>
</comment>
<protein>
    <recommendedName>
        <fullName evidence="4">Anaphase-promoting complex subunit 13</fullName>
    </recommendedName>
    <alternativeName>
        <fullName evidence="10">Cyclosome subunit 13</fullName>
    </alternativeName>
</protein>
<name>A0A210PEU2_MIZYE</name>
<evidence type="ECO:0000256" key="1">
    <source>
        <dbReference type="ARBA" id="ARBA00004123"/>
    </source>
</evidence>
<dbReference type="PANTHER" id="PTHR28672:SF1">
    <property type="entry name" value="ANAPHASE-PROMOTING COMPLEX SUBUNIT 13"/>
    <property type="match status" value="1"/>
</dbReference>
<evidence type="ECO:0000256" key="6">
    <source>
        <dbReference type="ARBA" id="ARBA00022776"/>
    </source>
</evidence>